<gene>
    <name evidence="1" type="ORF">GGR21_000676</name>
</gene>
<evidence type="ECO:0008006" key="3">
    <source>
        <dbReference type="Google" id="ProtNLM"/>
    </source>
</evidence>
<organism evidence="1 2">
    <name type="scientific">Dysgonomonas hofstadii</name>
    <dbReference type="NCBI Taxonomy" id="637886"/>
    <lineage>
        <taxon>Bacteria</taxon>
        <taxon>Pseudomonadati</taxon>
        <taxon>Bacteroidota</taxon>
        <taxon>Bacteroidia</taxon>
        <taxon>Bacteroidales</taxon>
        <taxon>Dysgonomonadaceae</taxon>
        <taxon>Dysgonomonas</taxon>
    </lineage>
</organism>
<dbReference type="EMBL" id="JACIEP010000002">
    <property type="protein sequence ID" value="MBB4034789.1"/>
    <property type="molecule type" value="Genomic_DNA"/>
</dbReference>
<dbReference type="Pfam" id="PF12992">
    <property type="entry name" value="DUF3876"/>
    <property type="match status" value="1"/>
</dbReference>
<dbReference type="AlphaFoldDB" id="A0A840CJD7"/>
<dbReference type="RefSeq" id="WP_183305734.1">
    <property type="nucleotide sequence ID" value="NZ_JACIEP010000002.1"/>
</dbReference>
<protein>
    <recommendedName>
        <fullName evidence="3">DUF3876 domain-containing protein</fullName>
    </recommendedName>
</protein>
<keyword evidence="2" id="KW-1185">Reference proteome</keyword>
<reference evidence="1 2" key="1">
    <citation type="submission" date="2020-08" db="EMBL/GenBank/DDBJ databases">
        <title>Genomic Encyclopedia of Type Strains, Phase IV (KMG-IV): sequencing the most valuable type-strain genomes for metagenomic binning, comparative biology and taxonomic classification.</title>
        <authorList>
            <person name="Goeker M."/>
        </authorList>
    </citation>
    <scope>NUCLEOTIDE SEQUENCE [LARGE SCALE GENOMIC DNA]</scope>
    <source>
        <strain evidence="1 2">DSM 104969</strain>
    </source>
</reference>
<sequence>MNTEEDYPVNNDFLARLQGGWESVNGNPDIYIFRDYDGNYYLLAYSYDTECGRGSYSCYGVELDEDGNYICMGIKRCRLTEEESPYGLHITGWGSYMRN</sequence>
<proteinExistence type="predicted"/>
<evidence type="ECO:0000313" key="1">
    <source>
        <dbReference type="EMBL" id="MBB4034789.1"/>
    </source>
</evidence>
<comment type="caution">
    <text evidence="1">The sequence shown here is derived from an EMBL/GenBank/DDBJ whole genome shotgun (WGS) entry which is preliminary data.</text>
</comment>
<dbReference type="Proteomes" id="UP000555103">
    <property type="component" value="Unassembled WGS sequence"/>
</dbReference>
<dbReference type="InterPro" id="IPR024452">
    <property type="entry name" value="DUF3876"/>
</dbReference>
<accession>A0A840CJD7</accession>
<name>A0A840CJD7_9BACT</name>
<evidence type="ECO:0000313" key="2">
    <source>
        <dbReference type="Proteomes" id="UP000555103"/>
    </source>
</evidence>